<evidence type="ECO:0000256" key="1">
    <source>
        <dbReference type="ARBA" id="ARBA00001962"/>
    </source>
</evidence>
<organism evidence="8">
    <name type="scientific">uncultured marine group II/III euryarchaeote SAT1000_40_F04</name>
    <dbReference type="NCBI Taxonomy" id="1456581"/>
    <lineage>
        <taxon>Archaea</taxon>
        <taxon>Methanobacteriati</taxon>
        <taxon>Methanobacteriota</taxon>
        <taxon>environmental samples</taxon>
    </lineage>
</organism>
<dbReference type="GO" id="GO:0051537">
    <property type="term" value="F:2 iron, 2 sulfur cluster binding"/>
    <property type="evidence" value="ECO:0007669"/>
    <property type="project" value="UniProtKB-KW"/>
</dbReference>
<accession>A0A075I836</accession>
<protein>
    <submittedName>
        <fullName evidence="8">Phenylpropionate dioxygenase and related ring-hydroxylating dioxygenases, large terminal subunit</fullName>
        <ecNumber evidence="8">1.14.15.7</ecNumber>
    </submittedName>
</protein>
<dbReference type="SUPFAM" id="SSF55961">
    <property type="entry name" value="Bet v1-like"/>
    <property type="match status" value="1"/>
</dbReference>
<evidence type="ECO:0000256" key="6">
    <source>
        <dbReference type="ARBA" id="ARBA00023014"/>
    </source>
</evidence>
<dbReference type="GO" id="GO:0019133">
    <property type="term" value="F:choline monooxygenase activity"/>
    <property type="evidence" value="ECO:0007669"/>
    <property type="project" value="UniProtKB-EC"/>
</dbReference>
<dbReference type="Pfam" id="PF00848">
    <property type="entry name" value="Ring_hydroxyl_A"/>
    <property type="match status" value="1"/>
</dbReference>
<dbReference type="SUPFAM" id="SSF50022">
    <property type="entry name" value="ISP domain"/>
    <property type="match status" value="1"/>
</dbReference>
<evidence type="ECO:0000313" key="8">
    <source>
        <dbReference type="EMBL" id="AIF24851.1"/>
    </source>
</evidence>
<keyword evidence="2" id="KW-0001">2Fe-2S</keyword>
<evidence type="ECO:0000256" key="5">
    <source>
        <dbReference type="ARBA" id="ARBA00023004"/>
    </source>
</evidence>
<name>A0A075I836_9EURY</name>
<dbReference type="Gene3D" id="3.90.380.10">
    <property type="entry name" value="Naphthalene 1,2-dioxygenase Alpha Subunit, Chain A, domain 1"/>
    <property type="match status" value="1"/>
</dbReference>
<keyword evidence="8" id="KW-0223">Dioxygenase</keyword>
<dbReference type="PANTHER" id="PTHR43756:SF5">
    <property type="entry name" value="CHOLINE MONOOXYGENASE, CHLOROPLASTIC"/>
    <property type="match status" value="1"/>
</dbReference>
<dbReference type="Gene3D" id="2.102.10.10">
    <property type="entry name" value="Rieske [2Fe-2S] iron-sulphur domain"/>
    <property type="match status" value="1"/>
</dbReference>
<reference evidence="8" key="1">
    <citation type="journal article" date="2014" name="Genome Biol. Evol.">
        <title>Pangenome evidence for extensive interdomain horizontal transfer affecting lineage core and shell genes in uncultured planktonic thaumarchaeota and euryarchaeota.</title>
        <authorList>
            <person name="Deschamps P."/>
            <person name="Zivanovic Y."/>
            <person name="Moreira D."/>
            <person name="Rodriguez-Valera F."/>
            <person name="Lopez-Garcia P."/>
        </authorList>
    </citation>
    <scope>NUCLEOTIDE SEQUENCE</scope>
</reference>
<sequence length="353" mass="40110">MSEERIIDPDIAKAQTLPSRYYTDERVFSDIISGFSGCWHFAAHESQLAEHNVLPLDHMEHMISEPMLLTRDEIVRCVSNVCTHRGMLVTTEPCSASTLRCGYHGRTFGLDGCFRNMPEFDGVEGFPSASDDLAGFPLRRWKGLLFAGIKPRRFENCMDELGSRLGWMPIESFEHDPSRHRSYDIDANWALYVDNYLEGFHIPYVHGDLHEELDYDSYRTELFEGGVLQVGIARRGETCFELPESSPDHGQRIAAYYYWLYPGVMLNFYPWGLSVNLVIPLSVDRTRIVYHGFVWDRSKLGEGAGGDLDKVEAEDQGIVEAVQRGVAAGAYDRGRYSPTKEAGVHHFHRMLAS</sequence>
<keyword evidence="4 8" id="KW-0560">Oxidoreductase</keyword>
<dbReference type="AlphaFoldDB" id="A0A075I836"/>
<comment type="cofactor">
    <cofactor evidence="1">
        <name>Fe cation</name>
        <dbReference type="ChEBI" id="CHEBI:24875"/>
    </cofactor>
</comment>
<dbReference type="InterPro" id="IPR015879">
    <property type="entry name" value="Ring_hydroxy_dOase_asu_C_dom"/>
</dbReference>
<proteinExistence type="predicted"/>
<feature type="domain" description="Rieske" evidence="7">
    <location>
        <begin position="39"/>
        <end position="147"/>
    </location>
</feature>
<evidence type="ECO:0000256" key="3">
    <source>
        <dbReference type="ARBA" id="ARBA00022723"/>
    </source>
</evidence>
<dbReference type="CDD" id="cd03469">
    <property type="entry name" value="Rieske_RO_Alpha_N"/>
    <property type="match status" value="1"/>
</dbReference>
<evidence type="ECO:0000259" key="7">
    <source>
        <dbReference type="PROSITE" id="PS51296"/>
    </source>
</evidence>
<dbReference type="PROSITE" id="PS51296">
    <property type="entry name" value="RIESKE"/>
    <property type="match status" value="1"/>
</dbReference>
<dbReference type="Pfam" id="PF00355">
    <property type="entry name" value="Rieske"/>
    <property type="match status" value="1"/>
</dbReference>
<keyword evidence="5" id="KW-0408">Iron</keyword>
<dbReference type="InterPro" id="IPR017941">
    <property type="entry name" value="Rieske_2Fe-2S"/>
</dbReference>
<dbReference type="EMBL" id="KF901274">
    <property type="protein sequence ID" value="AIF24851.1"/>
    <property type="molecule type" value="Genomic_DNA"/>
</dbReference>
<dbReference type="GO" id="GO:0005506">
    <property type="term" value="F:iron ion binding"/>
    <property type="evidence" value="ECO:0007669"/>
    <property type="project" value="InterPro"/>
</dbReference>
<dbReference type="PANTHER" id="PTHR43756">
    <property type="entry name" value="CHOLINE MONOOXYGENASE, CHLOROPLASTIC"/>
    <property type="match status" value="1"/>
</dbReference>
<keyword evidence="6" id="KW-0411">Iron-sulfur</keyword>
<dbReference type="EC" id="1.14.15.7" evidence="8"/>
<evidence type="ECO:0000256" key="4">
    <source>
        <dbReference type="ARBA" id="ARBA00023002"/>
    </source>
</evidence>
<dbReference type="InterPro" id="IPR001663">
    <property type="entry name" value="Rng_hydr_dOase-A"/>
</dbReference>
<keyword evidence="3" id="KW-0479">Metal-binding</keyword>
<dbReference type="InterPro" id="IPR036922">
    <property type="entry name" value="Rieske_2Fe-2S_sf"/>
</dbReference>
<dbReference type="GO" id="GO:0051213">
    <property type="term" value="F:dioxygenase activity"/>
    <property type="evidence" value="ECO:0007669"/>
    <property type="project" value="UniProtKB-KW"/>
</dbReference>
<evidence type="ECO:0000256" key="2">
    <source>
        <dbReference type="ARBA" id="ARBA00022714"/>
    </source>
</evidence>